<evidence type="ECO:0000256" key="1">
    <source>
        <dbReference type="ARBA" id="ARBA00004141"/>
    </source>
</evidence>
<feature type="transmembrane region" description="Helical" evidence="10">
    <location>
        <begin position="198"/>
        <end position="223"/>
    </location>
</feature>
<accession>A0A1E3X804</accession>
<comment type="subcellular location">
    <subcellularLocation>
        <location evidence="1">Membrane</location>
        <topology evidence="1">Multi-pass membrane protein</topology>
    </subcellularLocation>
</comment>
<reference evidence="12 13" key="1">
    <citation type="submission" date="2016-07" db="EMBL/GenBank/DDBJ databases">
        <title>Draft genome of Scalindua rubra, obtained from a brine-seawater interface in the Red Sea, sheds light on salt adaptation in anammox bacteria.</title>
        <authorList>
            <person name="Speth D.R."/>
            <person name="Lagkouvardos I."/>
            <person name="Wang Y."/>
            <person name="Qian P.-Y."/>
            <person name="Dutilh B.E."/>
            <person name="Jetten M.S."/>
        </authorList>
    </citation>
    <scope>NUCLEOTIDE SEQUENCE [LARGE SCALE GENOMIC DNA]</scope>
    <source>
        <strain evidence="12">BSI-1</strain>
    </source>
</reference>
<feature type="transmembrane region" description="Helical" evidence="10">
    <location>
        <begin position="100"/>
        <end position="120"/>
    </location>
</feature>
<evidence type="ECO:0000313" key="12">
    <source>
        <dbReference type="EMBL" id="ODS31761.1"/>
    </source>
</evidence>
<evidence type="ECO:0000256" key="8">
    <source>
        <dbReference type="ARBA" id="ARBA00023004"/>
    </source>
</evidence>
<evidence type="ECO:0000256" key="9">
    <source>
        <dbReference type="ARBA" id="ARBA00023136"/>
    </source>
</evidence>
<keyword evidence="4 10" id="KW-0812">Transmembrane</keyword>
<dbReference type="Pfam" id="PF00032">
    <property type="entry name" value="Cytochrom_B_C"/>
    <property type="match status" value="1"/>
</dbReference>
<dbReference type="SUPFAM" id="SSF81648">
    <property type="entry name" value="a domain/subunit of cytochrome bc1 complex (Ubiquinol-cytochrome c reductase)"/>
    <property type="match status" value="1"/>
</dbReference>
<dbReference type="Gene3D" id="1.20.810.10">
    <property type="entry name" value="Cytochrome Bc1 Complex, Chain C"/>
    <property type="match status" value="1"/>
</dbReference>
<keyword evidence="7 10" id="KW-1133">Transmembrane helix</keyword>
<organism evidence="12 13">
    <name type="scientific">Candidatus Scalindua rubra</name>
    <dbReference type="NCBI Taxonomy" id="1872076"/>
    <lineage>
        <taxon>Bacteria</taxon>
        <taxon>Pseudomonadati</taxon>
        <taxon>Planctomycetota</taxon>
        <taxon>Candidatus Brocadiia</taxon>
        <taxon>Candidatus Brocadiales</taxon>
        <taxon>Candidatus Scalinduaceae</taxon>
        <taxon>Candidatus Scalindua</taxon>
    </lineage>
</organism>
<dbReference type="EMBL" id="MAYW01000096">
    <property type="protein sequence ID" value="ODS31761.1"/>
    <property type="molecule type" value="Genomic_DNA"/>
</dbReference>
<gene>
    <name evidence="12" type="ORF">SCARUB_03119</name>
</gene>
<evidence type="ECO:0000256" key="5">
    <source>
        <dbReference type="ARBA" id="ARBA00022723"/>
    </source>
</evidence>
<dbReference type="AlphaFoldDB" id="A0A1E3X804"/>
<dbReference type="GO" id="GO:0009055">
    <property type="term" value="F:electron transfer activity"/>
    <property type="evidence" value="ECO:0007669"/>
    <property type="project" value="InterPro"/>
</dbReference>
<keyword evidence="2" id="KW-0813">Transport</keyword>
<keyword evidence="9 10" id="KW-0472">Membrane</keyword>
<evidence type="ECO:0000256" key="7">
    <source>
        <dbReference type="ARBA" id="ARBA00022989"/>
    </source>
</evidence>
<keyword evidence="5" id="KW-0479">Metal-binding</keyword>
<keyword evidence="3" id="KW-0349">Heme</keyword>
<dbReference type="InterPro" id="IPR036150">
    <property type="entry name" value="Cyt_b/b6_C_sf"/>
</dbReference>
<evidence type="ECO:0000259" key="11">
    <source>
        <dbReference type="PROSITE" id="PS51003"/>
    </source>
</evidence>
<comment type="caution">
    <text evidence="12">The sequence shown here is derived from an EMBL/GenBank/DDBJ whole genome shotgun (WGS) entry which is preliminary data.</text>
</comment>
<proteinExistence type="predicted"/>
<keyword evidence="8" id="KW-0408">Iron</keyword>
<sequence length="275" mass="31864">MPDKKETAQGRYRALAYVKGESFAKEKDVDVSEGELQTWPYLVRKEFLAAIIVTIILMVWSLTLDAPLEEPANRTLTPNPAKAPWYFLGLQEMLVYFDPWIAGVMFPTLIIMGLMVIPYVDVNPKGNGYYTFKERWFAILTFCFGFHILWVILIIVGVFMRGSGWLWFWPWQEWDPHRIVAETNYDLSQFFGIDSKSFLGSAIGGFVVISFYVVGTAVPYAIMKMRKSVLLEKLGIIRYSIVAFLFLSMCGLPIKMFLRLVFHLKYLWVTPWFNI</sequence>
<evidence type="ECO:0000256" key="3">
    <source>
        <dbReference type="ARBA" id="ARBA00022617"/>
    </source>
</evidence>
<evidence type="ECO:0000256" key="2">
    <source>
        <dbReference type="ARBA" id="ARBA00022448"/>
    </source>
</evidence>
<dbReference type="GO" id="GO:0016020">
    <property type="term" value="C:membrane"/>
    <property type="evidence" value="ECO:0007669"/>
    <property type="project" value="UniProtKB-SubCell"/>
</dbReference>
<dbReference type="GO" id="GO:0016491">
    <property type="term" value="F:oxidoreductase activity"/>
    <property type="evidence" value="ECO:0007669"/>
    <property type="project" value="InterPro"/>
</dbReference>
<feature type="transmembrane region" description="Helical" evidence="10">
    <location>
        <begin position="136"/>
        <end position="160"/>
    </location>
</feature>
<protein>
    <submittedName>
        <fullName evidence="12">Putative cytochrome-related protein</fullName>
    </submittedName>
</protein>
<dbReference type="InterPro" id="IPR005798">
    <property type="entry name" value="Cyt_b/b6_C"/>
</dbReference>
<feature type="transmembrane region" description="Helical" evidence="10">
    <location>
        <begin position="47"/>
        <end position="64"/>
    </location>
</feature>
<dbReference type="Proteomes" id="UP000094056">
    <property type="component" value="Unassembled WGS sequence"/>
</dbReference>
<name>A0A1E3X804_9BACT</name>
<evidence type="ECO:0000256" key="10">
    <source>
        <dbReference type="SAM" id="Phobius"/>
    </source>
</evidence>
<evidence type="ECO:0000313" key="13">
    <source>
        <dbReference type="Proteomes" id="UP000094056"/>
    </source>
</evidence>
<feature type="transmembrane region" description="Helical" evidence="10">
    <location>
        <begin position="235"/>
        <end position="258"/>
    </location>
</feature>
<dbReference type="GO" id="GO:0046872">
    <property type="term" value="F:metal ion binding"/>
    <property type="evidence" value="ECO:0007669"/>
    <property type="project" value="UniProtKB-KW"/>
</dbReference>
<dbReference type="InterPro" id="IPR027387">
    <property type="entry name" value="Cytb/b6-like_sf"/>
</dbReference>
<evidence type="ECO:0000256" key="4">
    <source>
        <dbReference type="ARBA" id="ARBA00022692"/>
    </source>
</evidence>
<dbReference type="PROSITE" id="PS51003">
    <property type="entry name" value="CYTB_CTER"/>
    <property type="match status" value="1"/>
</dbReference>
<keyword evidence="6" id="KW-0249">Electron transport</keyword>
<evidence type="ECO:0000256" key="6">
    <source>
        <dbReference type="ARBA" id="ARBA00022982"/>
    </source>
</evidence>
<feature type="domain" description="Cytochrome b/b6 C-terminal region profile" evidence="11">
    <location>
        <begin position="23"/>
        <end position="157"/>
    </location>
</feature>